<protein>
    <recommendedName>
        <fullName evidence="1">non-specific serine/threonine protein kinase</fullName>
        <ecNumber evidence="1">2.7.11.1</ecNumber>
    </recommendedName>
</protein>
<accession>A0ABW6S9A2</accession>
<dbReference type="PANTHER" id="PTHR43289:SF6">
    <property type="entry name" value="SERINE_THREONINE-PROTEIN KINASE NEKL-3"/>
    <property type="match status" value="1"/>
</dbReference>
<evidence type="ECO:0000256" key="6">
    <source>
        <dbReference type="ARBA" id="ARBA00022840"/>
    </source>
</evidence>
<feature type="region of interest" description="Disordered" evidence="8">
    <location>
        <begin position="291"/>
        <end position="436"/>
    </location>
</feature>
<dbReference type="Proteomes" id="UP001601992">
    <property type="component" value="Unassembled WGS sequence"/>
</dbReference>
<feature type="compositionally biased region" description="Pro residues" evidence="8">
    <location>
        <begin position="298"/>
        <end position="314"/>
    </location>
</feature>
<evidence type="ECO:0000313" key="11">
    <source>
        <dbReference type="EMBL" id="MFF3571789.1"/>
    </source>
</evidence>
<keyword evidence="4 7" id="KW-0547">Nucleotide-binding</keyword>
<feature type="compositionally biased region" description="Polar residues" evidence="8">
    <location>
        <begin position="509"/>
        <end position="533"/>
    </location>
</feature>
<keyword evidence="5 11" id="KW-0418">Kinase</keyword>
<keyword evidence="9" id="KW-0812">Transmembrane</keyword>
<feature type="compositionally biased region" description="Pro residues" evidence="8">
    <location>
        <begin position="408"/>
        <end position="419"/>
    </location>
</feature>
<dbReference type="SMART" id="SM00220">
    <property type="entry name" value="S_TKc"/>
    <property type="match status" value="1"/>
</dbReference>
<evidence type="ECO:0000259" key="10">
    <source>
        <dbReference type="PROSITE" id="PS50011"/>
    </source>
</evidence>
<evidence type="ECO:0000313" key="12">
    <source>
        <dbReference type="Proteomes" id="UP001601992"/>
    </source>
</evidence>
<keyword evidence="6 7" id="KW-0067">ATP-binding</keyword>
<evidence type="ECO:0000256" key="5">
    <source>
        <dbReference type="ARBA" id="ARBA00022777"/>
    </source>
</evidence>
<dbReference type="SUPFAM" id="SSF56112">
    <property type="entry name" value="Protein kinase-like (PK-like)"/>
    <property type="match status" value="1"/>
</dbReference>
<feature type="compositionally biased region" description="Low complexity" evidence="8">
    <location>
        <begin position="353"/>
        <end position="380"/>
    </location>
</feature>
<reference evidence="11 12" key="1">
    <citation type="submission" date="2024-10" db="EMBL/GenBank/DDBJ databases">
        <title>The Natural Products Discovery Center: Release of the First 8490 Sequenced Strains for Exploring Actinobacteria Biosynthetic Diversity.</title>
        <authorList>
            <person name="Kalkreuter E."/>
            <person name="Kautsar S.A."/>
            <person name="Yang D."/>
            <person name="Bader C.D."/>
            <person name="Teijaro C.N."/>
            <person name="Fluegel L."/>
            <person name="Davis C.M."/>
            <person name="Simpson J.R."/>
            <person name="Lauterbach L."/>
            <person name="Steele A.D."/>
            <person name="Gui C."/>
            <person name="Meng S."/>
            <person name="Li G."/>
            <person name="Viehrig K."/>
            <person name="Ye F."/>
            <person name="Su P."/>
            <person name="Kiefer A.F."/>
            <person name="Nichols A."/>
            <person name="Cepeda A.J."/>
            <person name="Yan W."/>
            <person name="Fan B."/>
            <person name="Jiang Y."/>
            <person name="Adhikari A."/>
            <person name="Zheng C.-J."/>
            <person name="Schuster L."/>
            <person name="Cowan T.M."/>
            <person name="Smanski M.J."/>
            <person name="Chevrette M.G."/>
            <person name="De Carvalho L.P.S."/>
            <person name="Shen B."/>
        </authorList>
    </citation>
    <scope>NUCLEOTIDE SEQUENCE [LARGE SCALE GENOMIC DNA]</scope>
    <source>
        <strain evidence="11 12">NPDC002593</strain>
    </source>
</reference>
<dbReference type="Pfam" id="PF00069">
    <property type="entry name" value="Pkinase"/>
    <property type="match status" value="1"/>
</dbReference>
<dbReference type="PROSITE" id="PS00107">
    <property type="entry name" value="PROTEIN_KINASE_ATP"/>
    <property type="match status" value="1"/>
</dbReference>
<dbReference type="PROSITE" id="PS00108">
    <property type="entry name" value="PROTEIN_KINASE_ST"/>
    <property type="match status" value="1"/>
</dbReference>
<sequence length="548" mass="57402">MGLQPGAVFNEFTIERLLGSGGMGTVYLAEHPRLRRRVALKVLTDTFTLDPKARFAFDREANLAAGLDHPNIVPVYDRNAADDPDLWLAMRYVDGGDAAALLSDHPDGLAPERGVRLIDDAARALDYAHEQGVLHRDVKPANLLIETDHRHNERAVLTDFGIARTLDDTVTMSGIAASFAYAAPERFTDSPADRRADIYSLGCTLYQLLTGRPPFPRKDQAAVIGAHLTAPPPAPRALRPELPTEMDAVIATALAKSPQDRYATCTALAEAATRCLAPAAVTVRWESSRPLAFSTDPTPQPPAAAPMPQQPPVATPTHQAPASAPTPQPPAADPTPRQPVADPTPSPSAADRASVQPDAAPASPQPAASSASPRPVADPALAVPTLPRPVGESTPRPSTAGQPAGDVKPPPPTTAPGPPHPDHAPEPPHPTEPSIGADRSLRARRLTIAAGSGVLVAAVGVAGVVYTMRDNSTTPATKPTSSVVSQQVTPTTTPVPSTTQPVLTPPTVETSLVTADSPTEQAQPTAPAGQQHTYPPEAPQVVPHSKSY</sequence>
<dbReference type="Gene3D" id="3.30.200.20">
    <property type="entry name" value="Phosphorylase Kinase, domain 1"/>
    <property type="match status" value="1"/>
</dbReference>
<keyword evidence="3" id="KW-0808">Transferase</keyword>
<keyword evidence="12" id="KW-1185">Reference proteome</keyword>
<evidence type="ECO:0000256" key="7">
    <source>
        <dbReference type="PROSITE-ProRule" id="PRU10141"/>
    </source>
</evidence>
<dbReference type="PROSITE" id="PS50011">
    <property type="entry name" value="PROTEIN_KINASE_DOM"/>
    <property type="match status" value="1"/>
</dbReference>
<dbReference type="InterPro" id="IPR017441">
    <property type="entry name" value="Protein_kinase_ATP_BS"/>
</dbReference>
<feature type="transmembrane region" description="Helical" evidence="9">
    <location>
        <begin position="446"/>
        <end position="468"/>
    </location>
</feature>
<evidence type="ECO:0000256" key="1">
    <source>
        <dbReference type="ARBA" id="ARBA00012513"/>
    </source>
</evidence>
<evidence type="ECO:0000256" key="9">
    <source>
        <dbReference type="SAM" id="Phobius"/>
    </source>
</evidence>
<keyword evidence="9" id="KW-0472">Membrane</keyword>
<feature type="region of interest" description="Disordered" evidence="8">
    <location>
        <begin position="472"/>
        <end position="548"/>
    </location>
</feature>
<name>A0ABW6S9A2_9NOCA</name>
<comment type="caution">
    <text evidence="11">The sequence shown here is derived from an EMBL/GenBank/DDBJ whole genome shotgun (WGS) entry which is preliminary data.</text>
</comment>
<feature type="binding site" evidence="7">
    <location>
        <position position="41"/>
    </location>
    <ligand>
        <name>ATP</name>
        <dbReference type="ChEBI" id="CHEBI:30616"/>
    </ligand>
</feature>
<gene>
    <name evidence="11" type="ORF">ACFYXQ_28820</name>
</gene>
<feature type="compositionally biased region" description="Pro residues" evidence="8">
    <location>
        <begin position="324"/>
        <end position="346"/>
    </location>
</feature>
<feature type="domain" description="Protein kinase" evidence="10">
    <location>
        <begin position="12"/>
        <end position="273"/>
    </location>
</feature>
<dbReference type="CDD" id="cd14014">
    <property type="entry name" value="STKc_PknB_like"/>
    <property type="match status" value="1"/>
</dbReference>
<dbReference type="RefSeq" id="WP_387405540.1">
    <property type="nucleotide sequence ID" value="NZ_JBIAQY010000011.1"/>
</dbReference>
<organism evidence="11 12">
    <name type="scientific">Nocardia jiangxiensis</name>
    <dbReference type="NCBI Taxonomy" id="282685"/>
    <lineage>
        <taxon>Bacteria</taxon>
        <taxon>Bacillati</taxon>
        <taxon>Actinomycetota</taxon>
        <taxon>Actinomycetes</taxon>
        <taxon>Mycobacteriales</taxon>
        <taxon>Nocardiaceae</taxon>
        <taxon>Nocardia</taxon>
    </lineage>
</organism>
<dbReference type="PANTHER" id="PTHR43289">
    <property type="entry name" value="MITOGEN-ACTIVATED PROTEIN KINASE KINASE KINASE 20-RELATED"/>
    <property type="match status" value="1"/>
</dbReference>
<evidence type="ECO:0000256" key="4">
    <source>
        <dbReference type="ARBA" id="ARBA00022741"/>
    </source>
</evidence>
<evidence type="ECO:0000256" key="3">
    <source>
        <dbReference type="ARBA" id="ARBA00022679"/>
    </source>
</evidence>
<feature type="compositionally biased region" description="Low complexity" evidence="8">
    <location>
        <begin position="479"/>
        <end position="508"/>
    </location>
</feature>
<evidence type="ECO:0000256" key="2">
    <source>
        <dbReference type="ARBA" id="ARBA00022527"/>
    </source>
</evidence>
<dbReference type="EMBL" id="JBIAQY010000011">
    <property type="protein sequence ID" value="MFF3571789.1"/>
    <property type="molecule type" value="Genomic_DNA"/>
</dbReference>
<keyword evidence="9" id="KW-1133">Transmembrane helix</keyword>
<dbReference type="InterPro" id="IPR008271">
    <property type="entry name" value="Ser/Thr_kinase_AS"/>
</dbReference>
<proteinExistence type="predicted"/>
<dbReference type="InterPro" id="IPR000719">
    <property type="entry name" value="Prot_kinase_dom"/>
</dbReference>
<dbReference type="EC" id="2.7.11.1" evidence="1"/>
<evidence type="ECO:0000256" key="8">
    <source>
        <dbReference type="SAM" id="MobiDB-lite"/>
    </source>
</evidence>
<dbReference type="InterPro" id="IPR011009">
    <property type="entry name" value="Kinase-like_dom_sf"/>
</dbReference>
<dbReference type="Gene3D" id="1.10.510.10">
    <property type="entry name" value="Transferase(Phosphotransferase) domain 1"/>
    <property type="match status" value="1"/>
</dbReference>
<keyword evidence="2" id="KW-0723">Serine/threonine-protein kinase</keyword>
<dbReference type="GO" id="GO:0016301">
    <property type="term" value="F:kinase activity"/>
    <property type="evidence" value="ECO:0007669"/>
    <property type="project" value="UniProtKB-KW"/>
</dbReference>